<evidence type="ECO:0000313" key="2">
    <source>
        <dbReference type="Proteomes" id="UP001501867"/>
    </source>
</evidence>
<evidence type="ECO:0000313" key="1">
    <source>
        <dbReference type="EMBL" id="GAA0327901.1"/>
    </source>
</evidence>
<dbReference type="Proteomes" id="UP001501867">
    <property type="component" value="Unassembled WGS sequence"/>
</dbReference>
<accession>A0ABN0W7F3</accession>
<dbReference type="EMBL" id="BAAABV010000047">
    <property type="protein sequence ID" value="GAA0327901.1"/>
    <property type="molecule type" value="Genomic_DNA"/>
</dbReference>
<reference evidence="1 2" key="1">
    <citation type="journal article" date="2019" name="Int. J. Syst. Evol. Microbiol.">
        <title>The Global Catalogue of Microorganisms (GCM) 10K type strain sequencing project: providing services to taxonomists for standard genome sequencing and annotation.</title>
        <authorList>
            <consortium name="The Broad Institute Genomics Platform"/>
            <consortium name="The Broad Institute Genome Sequencing Center for Infectious Disease"/>
            <person name="Wu L."/>
            <person name="Ma J."/>
        </authorList>
    </citation>
    <scope>NUCLEOTIDE SEQUENCE [LARGE SCALE GENOMIC DNA]</scope>
    <source>
        <strain evidence="1 2">JCM 4505</strain>
    </source>
</reference>
<protein>
    <submittedName>
        <fullName evidence="1">Uncharacterized protein</fullName>
    </submittedName>
</protein>
<gene>
    <name evidence="1" type="ORF">GCM10010302_78580</name>
</gene>
<comment type="caution">
    <text evidence="1">The sequence shown here is derived from an EMBL/GenBank/DDBJ whole genome shotgun (WGS) entry which is preliminary data.</text>
</comment>
<organism evidence="1 2">
    <name type="scientific">Streptomyces polychromogenes</name>
    <dbReference type="NCBI Taxonomy" id="67342"/>
    <lineage>
        <taxon>Bacteria</taxon>
        <taxon>Bacillati</taxon>
        <taxon>Actinomycetota</taxon>
        <taxon>Actinomycetes</taxon>
        <taxon>Kitasatosporales</taxon>
        <taxon>Streptomycetaceae</taxon>
        <taxon>Streptomyces</taxon>
    </lineage>
</organism>
<sequence>MIVDELLDCTAAAPTTLTGDYLGSDEHFATEHLKHLVFDYRDVFPREEVTDLEQHRTDLSADHA</sequence>
<proteinExistence type="predicted"/>
<keyword evidence="2" id="KW-1185">Reference proteome</keyword>
<name>A0ABN0W7F3_9ACTN</name>